<dbReference type="InterPro" id="IPR011009">
    <property type="entry name" value="Kinase-like_dom_sf"/>
</dbReference>
<proteinExistence type="inferred from homology"/>
<dbReference type="Gene3D" id="1.10.510.10">
    <property type="entry name" value="Transferase(Phosphotransferase) domain 1"/>
    <property type="match status" value="1"/>
</dbReference>
<protein>
    <submittedName>
        <fullName evidence="3">Protein kinase</fullName>
    </submittedName>
</protein>
<accession>A0A0T6AUH9</accession>
<dbReference type="OrthoDB" id="79687at2759"/>
<gene>
    <name evidence="3" type="ORF">AMK59_8316</name>
</gene>
<dbReference type="GO" id="GO:0005524">
    <property type="term" value="F:ATP binding"/>
    <property type="evidence" value="ECO:0007669"/>
    <property type="project" value="InterPro"/>
</dbReference>
<sequence>MEVFNKIYSHVSSSVSSTVSQLSGVLPGNPVTREFDASCHIASAGPGLLWKIYKGMKRSTKQEASIFVFEKRQLDKWNKADRDIILDTLKRGVTQLTKIRHPQVLTVQHPIEESRESLAFATEPVFASLANVLGHTFNMPQPTNLTDYKLFDIEIKYGLLQLSEGLAFLHNDVKLLHKNICPESIIINQQGAWKIFGFDFCILSTSLGSTSPSYPFEDYSPTLPNVSQPNLGFLAPECVLSRSQGSSSDLFSLGMLIYAVHGKSGDSMHHVKDLQQFKSRANQLKQLPASKLQNIPDGLKEHVKMLLNVS</sequence>
<dbReference type="EMBL" id="LJIG01022785">
    <property type="protein sequence ID" value="KRT78729.1"/>
    <property type="molecule type" value="Genomic_DNA"/>
</dbReference>
<dbReference type="Proteomes" id="UP000051574">
    <property type="component" value="Unassembled WGS sequence"/>
</dbReference>
<dbReference type="AlphaFoldDB" id="A0A0T6AUH9"/>
<dbReference type="FunFam" id="3.30.200.20:FF:000179">
    <property type="entry name" value="SCY1 like pseudokinase 2"/>
    <property type="match status" value="1"/>
</dbReference>
<keyword evidence="3" id="KW-0418">Kinase</keyword>
<dbReference type="PANTHER" id="PTHR12984">
    <property type="entry name" value="SCY1-RELATED S/T PROTEIN KINASE-LIKE"/>
    <property type="match status" value="1"/>
</dbReference>
<evidence type="ECO:0000259" key="2">
    <source>
        <dbReference type="PROSITE" id="PS50011"/>
    </source>
</evidence>
<evidence type="ECO:0000313" key="3">
    <source>
        <dbReference type="EMBL" id="KRT78729.1"/>
    </source>
</evidence>
<evidence type="ECO:0000256" key="1">
    <source>
        <dbReference type="ARBA" id="ARBA00038349"/>
    </source>
</evidence>
<feature type="non-terminal residue" evidence="3">
    <location>
        <position position="310"/>
    </location>
</feature>
<dbReference type="SUPFAM" id="SSF56112">
    <property type="entry name" value="Protein kinase-like (PK-like)"/>
    <property type="match status" value="1"/>
</dbReference>
<dbReference type="Gene3D" id="3.30.200.20">
    <property type="entry name" value="Phosphorylase Kinase, domain 1"/>
    <property type="match status" value="1"/>
</dbReference>
<evidence type="ECO:0000313" key="4">
    <source>
        <dbReference type="Proteomes" id="UP000051574"/>
    </source>
</evidence>
<dbReference type="GO" id="GO:0004672">
    <property type="term" value="F:protein kinase activity"/>
    <property type="evidence" value="ECO:0007669"/>
    <property type="project" value="InterPro"/>
</dbReference>
<reference evidence="3 4" key="1">
    <citation type="submission" date="2015-09" db="EMBL/GenBank/DDBJ databases">
        <title>Draft genome of the scarab beetle Oryctes borbonicus.</title>
        <authorList>
            <person name="Meyer J.M."/>
            <person name="Markov G.V."/>
            <person name="Baskaran P."/>
            <person name="Herrmann M."/>
            <person name="Sommer R.J."/>
            <person name="Roedelsperger C."/>
        </authorList>
    </citation>
    <scope>NUCLEOTIDE SEQUENCE [LARGE SCALE GENOMIC DNA]</scope>
    <source>
        <strain evidence="3">OB123</strain>
        <tissue evidence="3">Whole animal</tissue>
    </source>
</reference>
<feature type="domain" description="Protein kinase" evidence="2">
    <location>
        <begin position="38"/>
        <end position="310"/>
    </location>
</feature>
<keyword evidence="4" id="KW-1185">Reference proteome</keyword>
<dbReference type="CDD" id="cd14011">
    <property type="entry name" value="PK_SCY1_like"/>
    <property type="match status" value="1"/>
</dbReference>
<dbReference type="PANTHER" id="PTHR12984:SF6">
    <property type="entry name" value="SCY1-LIKE PROTEIN 2"/>
    <property type="match status" value="1"/>
</dbReference>
<comment type="caution">
    <text evidence="3">The sequence shown here is derived from an EMBL/GenBank/DDBJ whole genome shotgun (WGS) entry which is preliminary data.</text>
</comment>
<dbReference type="Pfam" id="PF00069">
    <property type="entry name" value="Pkinase"/>
    <property type="match status" value="1"/>
</dbReference>
<dbReference type="InterPro" id="IPR000719">
    <property type="entry name" value="Prot_kinase_dom"/>
</dbReference>
<organism evidence="3 4">
    <name type="scientific">Oryctes borbonicus</name>
    <dbReference type="NCBI Taxonomy" id="1629725"/>
    <lineage>
        <taxon>Eukaryota</taxon>
        <taxon>Metazoa</taxon>
        <taxon>Ecdysozoa</taxon>
        <taxon>Arthropoda</taxon>
        <taxon>Hexapoda</taxon>
        <taxon>Insecta</taxon>
        <taxon>Pterygota</taxon>
        <taxon>Neoptera</taxon>
        <taxon>Endopterygota</taxon>
        <taxon>Coleoptera</taxon>
        <taxon>Polyphaga</taxon>
        <taxon>Scarabaeiformia</taxon>
        <taxon>Scarabaeidae</taxon>
        <taxon>Dynastinae</taxon>
        <taxon>Oryctes</taxon>
    </lineage>
</organism>
<dbReference type="PROSITE" id="PS50011">
    <property type="entry name" value="PROTEIN_KINASE_DOM"/>
    <property type="match status" value="1"/>
</dbReference>
<comment type="similarity">
    <text evidence="1">Belongs to the protein kinase superfamily.</text>
</comment>
<dbReference type="InterPro" id="IPR051177">
    <property type="entry name" value="CIK-Related_Protein"/>
</dbReference>
<keyword evidence="3" id="KW-0808">Transferase</keyword>
<name>A0A0T6AUH9_9SCAR</name>